<dbReference type="AlphaFoldDB" id="A0AA38TDE1"/>
<accession>A0AA38TDE1</accession>
<feature type="domain" description="Terpene synthase N-terminal" evidence="4">
    <location>
        <begin position="58"/>
        <end position="231"/>
    </location>
</feature>
<dbReference type="Proteomes" id="UP001172457">
    <property type="component" value="Chromosome 3"/>
</dbReference>
<dbReference type="InterPro" id="IPR005630">
    <property type="entry name" value="Terpene_synthase_metal-bd"/>
</dbReference>
<dbReference type="PANTHER" id="PTHR31225">
    <property type="entry name" value="OS04G0344100 PROTEIN-RELATED"/>
    <property type="match status" value="1"/>
</dbReference>
<proteinExistence type="predicted"/>
<evidence type="ECO:0000256" key="1">
    <source>
        <dbReference type="ARBA" id="ARBA00001946"/>
    </source>
</evidence>
<comment type="caution">
    <text evidence="6">The sequence shown here is derived from an EMBL/GenBank/DDBJ whole genome shotgun (WGS) entry which is preliminary data.</text>
</comment>
<comment type="cofactor">
    <cofactor evidence="1">
        <name>Mg(2+)</name>
        <dbReference type="ChEBI" id="CHEBI:18420"/>
    </cofactor>
</comment>
<gene>
    <name evidence="6" type="ORF">OSB04_009557</name>
</gene>
<dbReference type="PANTHER" id="PTHR31225:SF9">
    <property type="entry name" value="TERPENE SYNTHASE 10"/>
    <property type="match status" value="1"/>
</dbReference>
<evidence type="ECO:0000313" key="7">
    <source>
        <dbReference type="Proteomes" id="UP001172457"/>
    </source>
</evidence>
<evidence type="ECO:0000256" key="3">
    <source>
        <dbReference type="ARBA" id="ARBA00022842"/>
    </source>
</evidence>
<dbReference type="EMBL" id="JARYMX010000003">
    <property type="protein sequence ID" value="KAJ9554943.1"/>
    <property type="molecule type" value="Genomic_DNA"/>
</dbReference>
<sequence length="435" mass="50675">MASMCLFPCSILHHKNHVTATKGFNSCKPLCSSKSTSMVVSRAEPVVRRSANYKPSLWSFDYIQTLSSKYIGEDYEARAYSLKKAVKMMIPKVVRNPLTCLELVDNLQRLGVSYYFEEEINRVLEMIYSNYFETQEQWNEMDMNLKALGFRLLRQHGYHVPQDIFDNFKHKIEQGHIDVVGMLNLYEASYHSFENEIILDHVRDLTTKFLKKSIDKIDKNSSLWSLVSHALELSLHWRVPRVETKWYIEICKKTNGGMIDPTLMELAILDFNMVQAIHLQDLKHSSRWWRNTCWDRKLSFCRDRLVEDFLWTVGVSYLPEFCLGRKTLTKVIAIITTIDDVYDVYGTLDELQKFTDLTIRWDINAIGELPDYMKICFLGFYNAINEITYENLTNTGLVILPYLKNADEIARGDTPKSIQCYIHESGATKTKLEVI</sequence>
<dbReference type="GO" id="GO:0000287">
    <property type="term" value="F:magnesium ion binding"/>
    <property type="evidence" value="ECO:0007669"/>
    <property type="project" value="InterPro"/>
</dbReference>
<evidence type="ECO:0000313" key="6">
    <source>
        <dbReference type="EMBL" id="KAJ9554943.1"/>
    </source>
</evidence>
<name>A0AA38TDE1_9ASTR</name>
<dbReference type="CDD" id="cd00684">
    <property type="entry name" value="Terpene_cyclase_plant_C1"/>
    <property type="match status" value="1"/>
</dbReference>
<evidence type="ECO:0000259" key="5">
    <source>
        <dbReference type="Pfam" id="PF03936"/>
    </source>
</evidence>
<dbReference type="GO" id="GO:0010333">
    <property type="term" value="F:terpene synthase activity"/>
    <property type="evidence" value="ECO:0007669"/>
    <property type="project" value="InterPro"/>
</dbReference>
<dbReference type="InterPro" id="IPR008949">
    <property type="entry name" value="Isoprenoid_synthase_dom_sf"/>
</dbReference>
<dbReference type="InterPro" id="IPR001906">
    <property type="entry name" value="Terpene_synth_N"/>
</dbReference>
<dbReference type="InterPro" id="IPR036965">
    <property type="entry name" value="Terpene_synth_N_sf"/>
</dbReference>
<dbReference type="SUPFAM" id="SSF48239">
    <property type="entry name" value="Terpenoid cyclases/Protein prenyltransferases"/>
    <property type="match status" value="1"/>
</dbReference>
<dbReference type="InterPro" id="IPR044814">
    <property type="entry name" value="Terpene_cyclase_plant_C1"/>
</dbReference>
<keyword evidence="7" id="KW-1185">Reference proteome</keyword>
<organism evidence="6 7">
    <name type="scientific">Centaurea solstitialis</name>
    <name type="common">yellow star-thistle</name>
    <dbReference type="NCBI Taxonomy" id="347529"/>
    <lineage>
        <taxon>Eukaryota</taxon>
        <taxon>Viridiplantae</taxon>
        <taxon>Streptophyta</taxon>
        <taxon>Embryophyta</taxon>
        <taxon>Tracheophyta</taxon>
        <taxon>Spermatophyta</taxon>
        <taxon>Magnoliopsida</taxon>
        <taxon>eudicotyledons</taxon>
        <taxon>Gunneridae</taxon>
        <taxon>Pentapetalae</taxon>
        <taxon>asterids</taxon>
        <taxon>campanulids</taxon>
        <taxon>Asterales</taxon>
        <taxon>Asteraceae</taxon>
        <taxon>Carduoideae</taxon>
        <taxon>Cardueae</taxon>
        <taxon>Centaureinae</taxon>
        <taxon>Centaurea</taxon>
    </lineage>
</organism>
<feature type="domain" description="Terpene synthase metal-binding" evidence="5">
    <location>
        <begin position="295"/>
        <end position="405"/>
    </location>
</feature>
<dbReference type="InterPro" id="IPR008930">
    <property type="entry name" value="Terpenoid_cyclase/PrenylTrfase"/>
</dbReference>
<keyword evidence="3" id="KW-0460">Magnesium</keyword>
<dbReference type="SUPFAM" id="SSF48576">
    <property type="entry name" value="Terpenoid synthases"/>
    <property type="match status" value="1"/>
</dbReference>
<keyword evidence="2" id="KW-0479">Metal-binding</keyword>
<reference evidence="6" key="1">
    <citation type="submission" date="2023-03" db="EMBL/GenBank/DDBJ databases">
        <title>Chromosome-scale reference genome and RAD-based genetic map of yellow starthistle (Centaurea solstitialis) reveal putative structural variation and QTLs associated with invader traits.</title>
        <authorList>
            <person name="Reatini B."/>
            <person name="Cang F.A."/>
            <person name="Jiang Q."/>
            <person name="Mckibben M.T.W."/>
            <person name="Barker M.S."/>
            <person name="Rieseberg L.H."/>
            <person name="Dlugosch K.M."/>
        </authorList>
    </citation>
    <scope>NUCLEOTIDE SEQUENCE</scope>
    <source>
        <strain evidence="6">CAN-66</strain>
        <tissue evidence="6">Leaf</tissue>
    </source>
</reference>
<dbReference type="Gene3D" id="1.10.600.10">
    <property type="entry name" value="Farnesyl Diphosphate Synthase"/>
    <property type="match status" value="1"/>
</dbReference>
<dbReference type="Pfam" id="PF01397">
    <property type="entry name" value="Terpene_synth"/>
    <property type="match status" value="1"/>
</dbReference>
<dbReference type="Gene3D" id="1.50.10.130">
    <property type="entry name" value="Terpene synthase, N-terminal domain"/>
    <property type="match status" value="1"/>
</dbReference>
<evidence type="ECO:0000256" key="2">
    <source>
        <dbReference type="ARBA" id="ARBA00022723"/>
    </source>
</evidence>
<protein>
    <submittedName>
        <fullName evidence="6">Uncharacterized protein</fullName>
    </submittedName>
</protein>
<evidence type="ECO:0000259" key="4">
    <source>
        <dbReference type="Pfam" id="PF01397"/>
    </source>
</evidence>
<dbReference type="Pfam" id="PF03936">
    <property type="entry name" value="Terpene_synth_C"/>
    <property type="match status" value="1"/>
</dbReference>
<dbReference type="GO" id="GO:0016102">
    <property type="term" value="P:diterpenoid biosynthetic process"/>
    <property type="evidence" value="ECO:0007669"/>
    <property type="project" value="InterPro"/>
</dbReference>
<dbReference type="InterPro" id="IPR050148">
    <property type="entry name" value="Terpene_synthase-like"/>
</dbReference>